<proteinExistence type="inferred from homology"/>
<evidence type="ECO:0000256" key="4">
    <source>
        <dbReference type="ARBA" id="ARBA00022448"/>
    </source>
</evidence>
<accession>A0ABS2SU13</accession>
<keyword evidence="5 8" id="KW-0285">Flavoprotein</keyword>
<keyword evidence="6 8" id="KW-0288">FMN</keyword>
<evidence type="ECO:0000256" key="6">
    <source>
        <dbReference type="ARBA" id="ARBA00022643"/>
    </source>
</evidence>
<dbReference type="InterPro" id="IPR001226">
    <property type="entry name" value="Flavodoxin_CS"/>
</dbReference>
<evidence type="ECO:0000256" key="8">
    <source>
        <dbReference type="RuleBase" id="RU367037"/>
    </source>
</evidence>
<evidence type="ECO:0000256" key="1">
    <source>
        <dbReference type="ARBA" id="ARBA00001917"/>
    </source>
</evidence>
<dbReference type="InterPro" id="IPR029039">
    <property type="entry name" value="Flavoprotein-like_sf"/>
</dbReference>
<feature type="domain" description="Flavodoxin-like" evidence="9">
    <location>
        <begin position="3"/>
        <end position="143"/>
    </location>
</feature>
<evidence type="ECO:0000313" key="11">
    <source>
        <dbReference type="Proteomes" id="UP001179280"/>
    </source>
</evidence>
<evidence type="ECO:0000313" key="10">
    <source>
        <dbReference type="EMBL" id="MBM7839033.1"/>
    </source>
</evidence>
<keyword evidence="4 8" id="KW-0813">Transport</keyword>
<dbReference type="NCBIfam" id="TIGR01753">
    <property type="entry name" value="flav_short"/>
    <property type="match status" value="1"/>
</dbReference>
<comment type="caution">
    <text evidence="10">The sequence shown here is derived from an EMBL/GenBank/DDBJ whole genome shotgun (WGS) entry which is preliminary data.</text>
</comment>
<dbReference type="EMBL" id="JAFBCV010000006">
    <property type="protein sequence ID" value="MBM7839033.1"/>
    <property type="molecule type" value="Genomic_DNA"/>
</dbReference>
<evidence type="ECO:0000256" key="5">
    <source>
        <dbReference type="ARBA" id="ARBA00022630"/>
    </source>
</evidence>
<reference evidence="10" key="1">
    <citation type="submission" date="2021-01" db="EMBL/GenBank/DDBJ databases">
        <title>Genomic Encyclopedia of Type Strains, Phase IV (KMG-IV): sequencing the most valuable type-strain genomes for metagenomic binning, comparative biology and taxonomic classification.</title>
        <authorList>
            <person name="Goeker M."/>
        </authorList>
    </citation>
    <scope>NUCLEOTIDE SEQUENCE</scope>
    <source>
        <strain evidence="10">DSM 21943</strain>
    </source>
</reference>
<dbReference type="InterPro" id="IPR050619">
    <property type="entry name" value="Flavodoxin"/>
</dbReference>
<evidence type="ECO:0000256" key="3">
    <source>
        <dbReference type="ARBA" id="ARBA00005267"/>
    </source>
</evidence>
<keyword evidence="7 8" id="KW-0249">Electron transport</keyword>
<keyword evidence="11" id="KW-1185">Reference proteome</keyword>
<sequence>MRVCIVFASMSGNTEDIAVLIKRELETNLFQVDLEEMDGYSASEILAYDAVLIGSYTWGDGDLPYEAEDFDEELAELQLNGMLAGVFGSGDRVYPSYCEAVHIFEKSLSKCGATIVCDKLEIEFDPNTDADREACKRFANQLVQALMENVTR</sequence>
<dbReference type="InterPro" id="IPR008254">
    <property type="entry name" value="Flavodoxin/NO_synth"/>
</dbReference>
<dbReference type="NCBIfam" id="NF005216">
    <property type="entry name" value="PRK06703.1"/>
    <property type="match status" value="1"/>
</dbReference>
<protein>
    <recommendedName>
        <fullName evidence="8">Flavodoxin</fullName>
    </recommendedName>
</protein>
<evidence type="ECO:0000256" key="2">
    <source>
        <dbReference type="ARBA" id="ARBA00003297"/>
    </source>
</evidence>
<evidence type="ECO:0000259" key="9">
    <source>
        <dbReference type="PROSITE" id="PS50902"/>
    </source>
</evidence>
<dbReference type="Proteomes" id="UP001179280">
    <property type="component" value="Unassembled WGS sequence"/>
</dbReference>
<dbReference type="RefSeq" id="WP_035422206.1">
    <property type="nucleotide sequence ID" value="NZ_JAFBCV010000006.1"/>
</dbReference>
<comment type="similarity">
    <text evidence="3 8">Belongs to the flavodoxin family.</text>
</comment>
<dbReference type="PROSITE" id="PS50902">
    <property type="entry name" value="FLAVODOXIN_LIKE"/>
    <property type="match status" value="1"/>
</dbReference>
<gene>
    <name evidence="10" type="ORF">JOC54_002303</name>
</gene>
<comment type="function">
    <text evidence="2 8">Low-potential electron donor to a number of redox enzymes.</text>
</comment>
<name>A0ABS2SU13_9BACI</name>
<comment type="cofactor">
    <cofactor evidence="1 8">
        <name>FMN</name>
        <dbReference type="ChEBI" id="CHEBI:58210"/>
    </cofactor>
</comment>
<dbReference type="PROSITE" id="PS00201">
    <property type="entry name" value="FLAVODOXIN"/>
    <property type="match status" value="1"/>
</dbReference>
<dbReference type="Gene3D" id="3.40.50.360">
    <property type="match status" value="1"/>
</dbReference>
<dbReference type="PANTHER" id="PTHR42809:SF1">
    <property type="entry name" value="FLAVODOXIN 1"/>
    <property type="match status" value="1"/>
</dbReference>
<dbReference type="InterPro" id="IPR010087">
    <property type="entry name" value="Flav_short"/>
</dbReference>
<dbReference type="PANTHER" id="PTHR42809">
    <property type="entry name" value="FLAVODOXIN 2"/>
    <property type="match status" value="1"/>
</dbReference>
<dbReference type="Pfam" id="PF00258">
    <property type="entry name" value="Flavodoxin_1"/>
    <property type="match status" value="1"/>
</dbReference>
<organism evidence="10 11">
    <name type="scientific">Shouchella xiaoxiensis</name>
    <dbReference type="NCBI Taxonomy" id="766895"/>
    <lineage>
        <taxon>Bacteria</taxon>
        <taxon>Bacillati</taxon>
        <taxon>Bacillota</taxon>
        <taxon>Bacilli</taxon>
        <taxon>Bacillales</taxon>
        <taxon>Bacillaceae</taxon>
        <taxon>Shouchella</taxon>
    </lineage>
</organism>
<evidence type="ECO:0000256" key="7">
    <source>
        <dbReference type="ARBA" id="ARBA00022982"/>
    </source>
</evidence>
<dbReference type="SUPFAM" id="SSF52218">
    <property type="entry name" value="Flavoproteins"/>
    <property type="match status" value="1"/>
</dbReference>